<dbReference type="InterPro" id="IPR046672">
    <property type="entry name" value="DUF6542"/>
</dbReference>
<evidence type="ECO:0000259" key="3">
    <source>
        <dbReference type="Pfam" id="PF20177"/>
    </source>
</evidence>
<dbReference type="AlphaFoldDB" id="A0A2W4LEY3"/>
<sequence>MPTRTEREDERAPSDADVASWDERPILGQSRGLPWWSAILLAIGVTALGVAADGQLSDKPPTLITQAAYFVGCVAAVCWVRRRNLFGPIVQPPLVLTLVLLGGEIATNGMPEKLGMKELLFDYGVPVINTFPAMALTSGATLLIGIFRLLRERDPQRRERGSGKADPDGKRGSADADDEDEPRPRSARARSSADERRPSADDRRPGRGDDAARGAAGVTGRPGSRERSTPPARPADPRRREPAAPNRGRDAGLRDSGPHPRREPPARRMQDSGPHPRPDRAAPVGRPPVRGRRTPPPTRPWEAEGGPSGVPPRRRVPPPSAGGPARKPPPRGEGPEPPRPRRQPPPPRSRRWDPDESG</sequence>
<feature type="domain" description="DUF6542" evidence="3">
    <location>
        <begin position="32"/>
        <end position="153"/>
    </location>
</feature>
<feature type="compositionally biased region" description="Low complexity" evidence="1">
    <location>
        <begin position="213"/>
        <end position="222"/>
    </location>
</feature>
<dbReference type="STRING" id="1111738.GCA_000427905_00136"/>
<proteinExistence type="predicted"/>
<evidence type="ECO:0000313" key="4">
    <source>
        <dbReference type="EMBL" id="PZM99619.1"/>
    </source>
</evidence>
<evidence type="ECO:0000256" key="2">
    <source>
        <dbReference type="SAM" id="Phobius"/>
    </source>
</evidence>
<feature type="compositionally biased region" description="Basic and acidic residues" evidence="1">
    <location>
        <begin position="155"/>
        <end position="174"/>
    </location>
</feature>
<gene>
    <name evidence="4" type="ORF">DIU77_05390</name>
</gene>
<organism evidence="4">
    <name type="scientific">Thermocrispum agreste</name>
    <dbReference type="NCBI Taxonomy" id="37925"/>
    <lineage>
        <taxon>Bacteria</taxon>
        <taxon>Bacillati</taxon>
        <taxon>Actinomycetota</taxon>
        <taxon>Actinomycetes</taxon>
        <taxon>Pseudonocardiales</taxon>
        <taxon>Pseudonocardiaceae</taxon>
        <taxon>Thermocrispum</taxon>
    </lineage>
</organism>
<keyword evidence="2" id="KW-0472">Membrane</keyword>
<feature type="transmembrane region" description="Helical" evidence="2">
    <location>
        <begin position="130"/>
        <end position="150"/>
    </location>
</feature>
<feature type="transmembrane region" description="Helical" evidence="2">
    <location>
        <begin position="63"/>
        <end position="80"/>
    </location>
</feature>
<feature type="transmembrane region" description="Helical" evidence="2">
    <location>
        <begin position="33"/>
        <end position="51"/>
    </location>
</feature>
<protein>
    <recommendedName>
        <fullName evidence="3">DUF6542 domain-containing protein</fullName>
    </recommendedName>
</protein>
<dbReference type="Pfam" id="PF20177">
    <property type="entry name" value="DUF6542"/>
    <property type="match status" value="1"/>
</dbReference>
<accession>A0A2W4LEY3</accession>
<feature type="compositionally biased region" description="Basic and acidic residues" evidence="1">
    <location>
        <begin position="235"/>
        <end position="280"/>
    </location>
</feature>
<comment type="caution">
    <text evidence="4">The sequence shown here is derived from an EMBL/GenBank/DDBJ whole genome shotgun (WGS) entry which is preliminary data.</text>
</comment>
<evidence type="ECO:0000256" key="1">
    <source>
        <dbReference type="SAM" id="MobiDB-lite"/>
    </source>
</evidence>
<keyword evidence="2" id="KW-1133">Transmembrane helix</keyword>
<feature type="transmembrane region" description="Helical" evidence="2">
    <location>
        <begin position="92"/>
        <end position="110"/>
    </location>
</feature>
<reference evidence="4" key="1">
    <citation type="submission" date="2018-05" db="EMBL/GenBank/DDBJ databases">
        <authorList>
            <person name="Lanie J.A."/>
            <person name="Ng W.-L."/>
            <person name="Kazmierczak K.M."/>
            <person name="Andrzejewski T.M."/>
            <person name="Davidsen T.M."/>
            <person name="Wayne K.J."/>
            <person name="Tettelin H."/>
            <person name="Glass J.I."/>
            <person name="Rusch D."/>
            <person name="Podicherti R."/>
            <person name="Tsui H.-C.T."/>
            <person name="Winkler M.E."/>
        </authorList>
    </citation>
    <scope>NUCLEOTIDE SEQUENCE</scope>
    <source>
        <strain evidence="4">ZC4RG45</strain>
    </source>
</reference>
<feature type="region of interest" description="Disordered" evidence="1">
    <location>
        <begin position="155"/>
        <end position="358"/>
    </location>
</feature>
<keyword evidence="2" id="KW-0812">Transmembrane</keyword>
<dbReference type="EMBL" id="QGUI01000147">
    <property type="protein sequence ID" value="PZM99619.1"/>
    <property type="molecule type" value="Genomic_DNA"/>
</dbReference>
<name>A0A2W4LEY3_9PSEU</name>
<feature type="compositionally biased region" description="Basic and acidic residues" evidence="1">
    <location>
        <begin position="191"/>
        <end position="212"/>
    </location>
</feature>